<dbReference type="CDD" id="cd05380">
    <property type="entry name" value="CAP_euk"/>
    <property type="match status" value="1"/>
</dbReference>
<dbReference type="KEGG" id="crq:GCK72_014488"/>
<dbReference type="PRINTS" id="PR00837">
    <property type="entry name" value="V5TPXLIKE"/>
</dbReference>
<keyword evidence="1" id="KW-0732">Signal</keyword>
<dbReference type="InterPro" id="IPR035940">
    <property type="entry name" value="CAP_sf"/>
</dbReference>
<dbReference type="Gene3D" id="3.40.33.10">
    <property type="entry name" value="CAP"/>
    <property type="match status" value="1"/>
</dbReference>
<dbReference type="SUPFAM" id="SSF55797">
    <property type="entry name" value="PR-1-like"/>
    <property type="match status" value="1"/>
</dbReference>
<dbReference type="Proteomes" id="UP000008281">
    <property type="component" value="Unassembled WGS sequence"/>
</dbReference>
<dbReference type="PRINTS" id="PR00838">
    <property type="entry name" value="V5ALLERGEN"/>
</dbReference>
<feature type="signal peptide" evidence="1">
    <location>
        <begin position="1"/>
        <end position="16"/>
    </location>
</feature>
<dbReference type="InterPro" id="IPR014044">
    <property type="entry name" value="CAP_dom"/>
</dbReference>
<dbReference type="InterPro" id="IPR001283">
    <property type="entry name" value="CRISP-related"/>
</dbReference>
<protein>
    <recommendedName>
        <fullName evidence="2">SCP domain-containing protein</fullName>
    </recommendedName>
</protein>
<reference evidence="4" key="1">
    <citation type="submission" date="2007-07" db="EMBL/GenBank/DDBJ databases">
        <title>PCAP assembly of the Caenorhabditis remanei genome.</title>
        <authorList>
            <consortium name="The Caenorhabditis remanei Sequencing Consortium"/>
            <person name="Wilson R.K."/>
        </authorList>
    </citation>
    <scope>NUCLEOTIDE SEQUENCE [LARGE SCALE GENOMIC DNA]</scope>
    <source>
        <strain evidence="4">PB4641</strain>
    </source>
</reference>
<dbReference type="HOGENOM" id="CLU_035730_7_1_1"/>
<dbReference type="RefSeq" id="XP_003088489.1">
    <property type="nucleotide sequence ID" value="XM_003088441.1"/>
</dbReference>
<evidence type="ECO:0000313" key="4">
    <source>
        <dbReference type="EMBL" id="EFO93145.1"/>
    </source>
</evidence>
<dbReference type="CTD" id="9820156"/>
<dbReference type="Pfam" id="PF00188">
    <property type="entry name" value="CAP"/>
    <property type="match status" value="1"/>
</dbReference>
<evidence type="ECO:0000313" key="6">
    <source>
        <dbReference type="Proteomes" id="UP000008281"/>
    </source>
</evidence>
<dbReference type="GeneID" id="9820156"/>
<dbReference type="OrthoDB" id="5876828at2759"/>
<feature type="chain" id="PRO_5015089538" description="SCP domain-containing protein" evidence="1">
    <location>
        <begin position="17"/>
        <end position="208"/>
    </location>
</feature>
<dbReference type="EMBL" id="DS270072">
    <property type="protein sequence ID" value="EFO91076.1"/>
    <property type="molecule type" value="Genomic_DNA"/>
</dbReference>
<gene>
    <name evidence="4" type="ORF">CRE_10304</name>
    <name evidence="3" type="ORF">CRE_21683</name>
    <name evidence="5" type="ORF">GCK72_014488</name>
</gene>
<name>E3M6E4_CAERE</name>
<proteinExistence type="predicted"/>
<evidence type="ECO:0000259" key="2">
    <source>
        <dbReference type="SMART" id="SM00198"/>
    </source>
</evidence>
<keyword evidence="6" id="KW-1185">Reference proteome</keyword>
<evidence type="ECO:0000256" key="1">
    <source>
        <dbReference type="SAM" id="SignalP"/>
    </source>
</evidence>
<dbReference type="FunFam" id="3.40.33.10:FF:000013">
    <property type="entry name" value="SCP-Like extracellular protein"/>
    <property type="match status" value="1"/>
</dbReference>
<dbReference type="InterPro" id="IPR002413">
    <property type="entry name" value="V5_allergen-like"/>
</dbReference>
<dbReference type="OMA" id="GCAISEY"/>
<reference evidence="5 7" key="2">
    <citation type="submission" date="2019-12" db="EMBL/GenBank/DDBJ databases">
        <title>Chromosome-level assembly of the Caenorhabditis remanei genome.</title>
        <authorList>
            <person name="Teterina A.A."/>
            <person name="Willis J.H."/>
            <person name="Phillips P.C."/>
        </authorList>
    </citation>
    <scope>NUCLEOTIDE SEQUENCE [LARGE SCALE GENOMIC DNA]</scope>
    <source>
        <strain evidence="5 7">PX506</strain>
        <tissue evidence="5">Whole organism</tissue>
    </source>
</reference>
<evidence type="ECO:0000313" key="5">
    <source>
        <dbReference type="EMBL" id="KAF1758030.1"/>
    </source>
</evidence>
<sequence>MQTLLILALVCVGAYAQFGGGGRDGILNGHNNLRSKIAKGQYVARGTRKPSGSNMLKMKWDGSLESSAQNYANSCPSGHSTISDIGENLYYYWSRDIGNLDRFGGMASAAWESEFQDYGWSTNKFTMSLANTGVGHATQMAWALTDKIGCGVKNCGPDGSKGGLTRVVVVCHYKIQGNYIFKSIYNEGSTCSSCPSGTSCEQSSGLCA</sequence>
<dbReference type="FunCoup" id="E3M6E4">
    <property type="interactions" value="72"/>
</dbReference>
<dbReference type="SMART" id="SM00198">
    <property type="entry name" value="SCP"/>
    <property type="match status" value="1"/>
</dbReference>
<dbReference type="PANTHER" id="PTHR10334">
    <property type="entry name" value="CYSTEINE-RICH SECRETORY PROTEIN-RELATED"/>
    <property type="match status" value="1"/>
</dbReference>
<dbReference type="STRING" id="31234.E3M6E4"/>
<dbReference type="AlphaFoldDB" id="E3M6E4"/>
<feature type="domain" description="SCP" evidence="2">
    <location>
        <begin position="21"/>
        <end position="181"/>
    </location>
</feature>
<evidence type="ECO:0000313" key="7">
    <source>
        <dbReference type="Proteomes" id="UP000483820"/>
    </source>
</evidence>
<evidence type="ECO:0000313" key="3">
    <source>
        <dbReference type="EMBL" id="EFO91076.1"/>
    </source>
</evidence>
<dbReference type="eggNOG" id="KOG3017">
    <property type="taxonomic scope" value="Eukaryota"/>
</dbReference>
<dbReference type="EMBL" id="DS268426">
    <property type="protein sequence ID" value="EFO93145.1"/>
    <property type="molecule type" value="Genomic_DNA"/>
</dbReference>
<accession>E3M6E4</accession>
<organism evidence="6">
    <name type="scientific">Caenorhabditis remanei</name>
    <name type="common">Caenorhabditis vulgaris</name>
    <dbReference type="NCBI Taxonomy" id="31234"/>
    <lineage>
        <taxon>Eukaryota</taxon>
        <taxon>Metazoa</taxon>
        <taxon>Ecdysozoa</taxon>
        <taxon>Nematoda</taxon>
        <taxon>Chromadorea</taxon>
        <taxon>Rhabditida</taxon>
        <taxon>Rhabditina</taxon>
        <taxon>Rhabditomorpha</taxon>
        <taxon>Rhabditoidea</taxon>
        <taxon>Rhabditidae</taxon>
        <taxon>Peloderinae</taxon>
        <taxon>Caenorhabditis</taxon>
    </lineage>
</organism>
<dbReference type="Proteomes" id="UP000483820">
    <property type="component" value="Chromosome IV"/>
</dbReference>
<dbReference type="EMBL" id="WUAV01000004">
    <property type="protein sequence ID" value="KAF1758030.1"/>
    <property type="molecule type" value="Genomic_DNA"/>
</dbReference>